<organism evidence="1 2">
    <name type="scientific">Meloidogyne hapla</name>
    <name type="common">Root-knot nematode worm</name>
    <dbReference type="NCBI Taxonomy" id="6305"/>
    <lineage>
        <taxon>Eukaryota</taxon>
        <taxon>Metazoa</taxon>
        <taxon>Ecdysozoa</taxon>
        <taxon>Nematoda</taxon>
        <taxon>Chromadorea</taxon>
        <taxon>Rhabditida</taxon>
        <taxon>Tylenchina</taxon>
        <taxon>Tylenchomorpha</taxon>
        <taxon>Tylenchoidea</taxon>
        <taxon>Meloidogynidae</taxon>
        <taxon>Meloidogyninae</taxon>
        <taxon>Meloidogyne</taxon>
    </lineage>
</organism>
<keyword evidence="1" id="KW-1185">Reference proteome</keyword>
<evidence type="ECO:0000313" key="2">
    <source>
        <dbReference type="WBParaSite" id="MhA1_Contig1358.frz3.gene12"/>
    </source>
</evidence>
<dbReference type="Proteomes" id="UP000095281">
    <property type="component" value="Unplaced"/>
</dbReference>
<dbReference type="WBParaSite" id="MhA1_Contig1358.frz3.gene12">
    <property type="protein sequence ID" value="MhA1_Contig1358.frz3.gene12"/>
    <property type="gene ID" value="MhA1_Contig1358.frz3.gene12"/>
</dbReference>
<evidence type="ECO:0000313" key="1">
    <source>
        <dbReference type="Proteomes" id="UP000095281"/>
    </source>
</evidence>
<protein>
    <submittedName>
        <fullName evidence="2">F-box domain-containing protein</fullName>
    </submittedName>
</protein>
<sequence>MQLQDLPRVPLTDIFRFLGIRDRVRIESVCNESRWRDAIRHAWNDCKDIILDDLISVDNEGLSAQAKADAFRAVFKGFGPYIKFLQIKNKIGVLNFVGRYFHLIKQLTHLSIIQPMNYFNVTLIEEHLSHLLVGLQLVLINQLLETFKCTLAENEFLEINSINLFFEEIDRILTQSGSRSKATFRFVVRLFLLAYRK</sequence>
<dbReference type="Gene3D" id="1.20.1280.50">
    <property type="match status" value="1"/>
</dbReference>
<proteinExistence type="predicted"/>
<name>A0A1I8B3Q0_MELHA</name>
<reference evidence="2" key="1">
    <citation type="submission" date="2016-11" db="UniProtKB">
        <authorList>
            <consortium name="WormBaseParasite"/>
        </authorList>
    </citation>
    <scope>IDENTIFICATION</scope>
</reference>
<accession>A0A1I8B3Q0</accession>
<dbReference type="AlphaFoldDB" id="A0A1I8B3Q0"/>